<protein>
    <submittedName>
        <fullName evidence="2">ParA family protein</fullName>
    </submittedName>
</protein>
<dbReference type="Pfam" id="PF13614">
    <property type="entry name" value="AAA_31"/>
    <property type="match status" value="1"/>
</dbReference>
<evidence type="ECO:0000313" key="3">
    <source>
        <dbReference type="Proteomes" id="UP001321700"/>
    </source>
</evidence>
<dbReference type="Gene3D" id="3.40.50.300">
    <property type="entry name" value="P-loop containing nucleotide triphosphate hydrolases"/>
    <property type="match status" value="1"/>
</dbReference>
<feature type="domain" description="AAA" evidence="1">
    <location>
        <begin position="5"/>
        <end position="178"/>
    </location>
</feature>
<organism evidence="2 3">
    <name type="scientific">Rhodoferax potami</name>
    <dbReference type="NCBI Taxonomy" id="3068338"/>
    <lineage>
        <taxon>Bacteria</taxon>
        <taxon>Pseudomonadati</taxon>
        <taxon>Pseudomonadota</taxon>
        <taxon>Betaproteobacteria</taxon>
        <taxon>Burkholderiales</taxon>
        <taxon>Comamonadaceae</taxon>
        <taxon>Rhodoferax</taxon>
    </lineage>
</organism>
<dbReference type="SUPFAM" id="SSF52540">
    <property type="entry name" value="P-loop containing nucleoside triphosphate hydrolases"/>
    <property type="match status" value="1"/>
</dbReference>
<dbReference type="PANTHER" id="PTHR13696:SF52">
    <property type="entry name" value="PARA FAMILY PROTEIN CT_582"/>
    <property type="match status" value="1"/>
</dbReference>
<proteinExistence type="predicted"/>
<dbReference type="InterPro" id="IPR027417">
    <property type="entry name" value="P-loop_NTPase"/>
</dbReference>
<sequence length="256" mass="27269">MPQARVLVITNRKGGTGKTSMAVNLASEYAARGRRVLLIDLDSQSHCAIGLGVPQVRGAASAQGFLAGHNTLRQALRPCAVPGLDLVPADPLFNHGGSGDTSNALGLALAAEGLLADYDMIVLDTPPSLDGLLLNALCAADRVLVPFVPHFLSGEGVRQLARVIFRVASRGMNDNLKVLGFVPVMLDARIGLHREVCEDLGQQFGRNRLLPGIRVDIRVAEAFGRGKPVRQHAAHSRAAQDYAVVADAIERLWIPV</sequence>
<keyword evidence="3" id="KW-1185">Reference proteome</keyword>
<comment type="caution">
    <text evidence="2">The sequence shown here is derived from an EMBL/GenBank/DDBJ whole genome shotgun (WGS) entry which is preliminary data.</text>
</comment>
<reference evidence="2 3" key="1">
    <citation type="submission" date="2023-08" db="EMBL/GenBank/DDBJ databases">
        <title>Rhodoferax potami sp. nov. and Rhodoferax mekongensis sp. nov., isolated from the Mekong River in Thailand.</title>
        <authorList>
            <person name="Kitikhun S."/>
            <person name="Charoenyingcharoen P."/>
            <person name="Siriarchawattana P."/>
            <person name="Likhitrattanapisal S."/>
            <person name="Nilsakha T."/>
            <person name="Chanpet A."/>
            <person name="Rattanawaree P."/>
            <person name="Ingsriswang S."/>
        </authorList>
    </citation>
    <scope>NUCLEOTIDE SEQUENCE [LARGE SCALE GENOMIC DNA]</scope>
    <source>
        <strain evidence="2 3">TBRC 17660</strain>
    </source>
</reference>
<dbReference type="PANTHER" id="PTHR13696">
    <property type="entry name" value="P-LOOP CONTAINING NUCLEOSIDE TRIPHOSPHATE HYDROLASE"/>
    <property type="match status" value="1"/>
</dbReference>
<gene>
    <name evidence="2" type="ORF">RAE19_04705</name>
</gene>
<dbReference type="InterPro" id="IPR025669">
    <property type="entry name" value="AAA_dom"/>
</dbReference>
<evidence type="ECO:0000313" key="2">
    <source>
        <dbReference type="EMBL" id="MDT7518039.1"/>
    </source>
</evidence>
<evidence type="ECO:0000259" key="1">
    <source>
        <dbReference type="Pfam" id="PF13614"/>
    </source>
</evidence>
<accession>A0ABU3KL90</accession>
<dbReference type="RefSeq" id="WP_313873822.1">
    <property type="nucleotide sequence ID" value="NZ_JAVBIK010000001.1"/>
</dbReference>
<dbReference type="EMBL" id="JAVBIK010000001">
    <property type="protein sequence ID" value="MDT7518039.1"/>
    <property type="molecule type" value="Genomic_DNA"/>
</dbReference>
<dbReference type="Proteomes" id="UP001321700">
    <property type="component" value="Unassembled WGS sequence"/>
</dbReference>
<name>A0ABU3KL90_9BURK</name>
<dbReference type="InterPro" id="IPR050678">
    <property type="entry name" value="DNA_Partitioning_ATPase"/>
</dbReference>
<dbReference type="CDD" id="cd02042">
    <property type="entry name" value="ParAB_family"/>
    <property type="match status" value="1"/>
</dbReference>